<evidence type="ECO:0000313" key="1">
    <source>
        <dbReference type="EMBL" id="CAC5408317.1"/>
    </source>
</evidence>
<name>A0A6J8DKS1_MYTCO</name>
<dbReference type="Proteomes" id="UP000507470">
    <property type="component" value="Unassembled WGS sequence"/>
</dbReference>
<proteinExistence type="predicted"/>
<keyword evidence="2" id="KW-1185">Reference proteome</keyword>
<organism evidence="1 2">
    <name type="scientific">Mytilus coruscus</name>
    <name type="common">Sea mussel</name>
    <dbReference type="NCBI Taxonomy" id="42192"/>
    <lineage>
        <taxon>Eukaryota</taxon>
        <taxon>Metazoa</taxon>
        <taxon>Spiralia</taxon>
        <taxon>Lophotrochozoa</taxon>
        <taxon>Mollusca</taxon>
        <taxon>Bivalvia</taxon>
        <taxon>Autobranchia</taxon>
        <taxon>Pteriomorphia</taxon>
        <taxon>Mytilida</taxon>
        <taxon>Mytiloidea</taxon>
        <taxon>Mytilidae</taxon>
        <taxon>Mytilinae</taxon>
        <taxon>Mytilus</taxon>
    </lineage>
</organism>
<reference evidence="1 2" key="1">
    <citation type="submission" date="2020-06" db="EMBL/GenBank/DDBJ databases">
        <authorList>
            <person name="Li R."/>
            <person name="Bekaert M."/>
        </authorList>
    </citation>
    <scope>NUCLEOTIDE SEQUENCE [LARGE SCALE GENOMIC DNA]</scope>
    <source>
        <strain evidence="2">wild</strain>
    </source>
</reference>
<accession>A0A6J8DKS1</accession>
<gene>
    <name evidence="1" type="ORF">MCOR_41724</name>
</gene>
<sequence>MRMRMLSLQMSNDTCLKILSKSVDCLQMVYKASGCDFVSFFHGYGKKTFFDIFRQNADFISSDLSICDEKNIKDCVFFFRLILCVYFLKHRTAFQPASSVEEMYDKTLWESVLDKQVALIKNFRERMFERVMSEIEMIPNAEAFKLHWLRCYWVMQYWKQGNTKFMSLPEIKFWMEYIRWRYYSYLGH</sequence>
<protein>
    <submittedName>
        <fullName evidence="1">Uncharacterized protein</fullName>
    </submittedName>
</protein>
<evidence type="ECO:0000313" key="2">
    <source>
        <dbReference type="Proteomes" id="UP000507470"/>
    </source>
</evidence>
<dbReference type="EMBL" id="CACVKT020007524">
    <property type="protein sequence ID" value="CAC5408317.1"/>
    <property type="molecule type" value="Genomic_DNA"/>
</dbReference>
<dbReference type="AlphaFoldDB" id="A0A6J8DKS1"/>
<dbReference type="OrthoDB" id="10071095at2759"/>